<reference evidence="2 3" key="1">
    <citation type="journal article" date="2010" name="J. Bacteriol.">
        <title>Genome sequence of a cellulose-producing bacterium, Gluconacetobacter hansenii ATCC 23769.</title>
        <authorList>
            <person name="Iyer P.R."/>
            <person name="Geib S.M."/>
            <person name="Catchmark J."/>
            <person name="Kao T.H."/>
            <person name="Tien M."/>
        </authorList>
    </citation>
    <scope>NUCLEOTIDE SEQUENCE [LARGE SCALE GENOMIC DNA]</scope>
    <source>
        <strain evidence="2 3">ATCC 23769</strain>
    </source>
</reference>
<accession>D5QHI5</accession>
<proteinExistence type="predicted"/>
<evidence type="ECO:0000256" key="1">
    <source>
        <dbReference type="SAM" id="MobiDB-lite"/>
    </source>
</evidence>
<dbReference type="AlphaFoldDB" id="D5QHI5"/>
<protein>
    <submittedName>
        <fullName evidence="2">Uncharacterized protein</fullName>
    </submittedName>
</protein>
<feature type="region of interest" description="Disordered" evidence="1">
    <location>
        <begin position="1"/>
        <end position="42"/>
    </location>
</feature>
<sequence length="42" mass="4818">MQHGHSAWGMKTPHYNMKRDDSAFHAPSPESESARLQTPMQH</sequence>
<name>D5QHI5_NOVHA</name>
<comment type="caution">
    <text evidence="2">The sequence shown here is derived from an EMBL/GenBank/DDBJ whole genome shotgun (WGS) entry which is preliminary data.</text>
</comment>
<feature type="compositionally biased region" description="Polar residues" evidence="1">
    <location>
        <begin position="30"/>
        <end position="42"/>
    </location>
</feature>
<gene>
    <name evidence="2" type="ORF">GXY_13068</name>
</gene>
<dbReference type="HOGENOM" id="CLU_3252953_0_0_5"/>
<dbReference type="EMBL" id="ADTV01000048">
    <property type="protein sequence ID" value="EFG83487.1"/>
    <property type="molecule type" value="Genomic_DNA"/>
</dbReference>
<dbReference type="Proteomes" id="UP000006468">
    <property type="component" value="Chromosome"/>
</dbReference>
<organism evidence="2 3">
    <name type="scientific">Novacetimonas hansenii ATCC 23769</name>
    <dbReference type="NCBI Taxonomy" id="714995"/>
    <lineage>
        <taxon>Bacteria</taxon>
        <taxon>Pseudomonadati</taxon>
        <taxon>Pseudomonadota</taxon>
        <taxon>Alphaproteobacteria</taxon>
        <taxon>Acetobacterales</taxon>
        <taxon>Acetobacteraceae</taxon>
        <taxon>Novacetimonas</taxon>
    </lineage>
</organism>
<evidence type="ECO:0000313" key="2">
    <source>
        <dbReference type="EMBL" id="EFG83487.1"/>
    </source>
</evidence>
<evidence type="ECO:0000313" key="3">
    <source>
        <dbReference type="Proteomes" id="UP000006468"/>
    </source>
</evidence>